<dbReference type="KEGG" id="vg:70081298"/>
<dbReference type="RefSeq" id="YP_010246733.1">
    <property type="nucleotide sequence ID" value="NC_060137.1"/>
</dbReference>
<sequence>MTNTLEGREIRGEISHYGSRGLPEQKPINELLIALDTLLAFPEVEAVRWEQYTPYFNDGDACEFGVREASLKFADGLVDLSDPHIYSRDGFVEDSMWPPNYWDTHADKKYNWRTREYDPLPEGKAESNYRDMGLYVDGVERKDIQEALDAFSSALEGGAHELALKKHFGDPAQVTATATGFDVEFYDHD</sequence>
<evidence type="ECO:0000313" key="2">
    <source>
        <dbReference type="Proteomes" id="UP000346466"/>
    </source>
</evidence>
<accession>A0A5Q2WGM4</accession>
<dbReference type="EMBL" id="MN444870">
    <property type="protein sequence ID" value="QGH75803.1"/>
    <property type="molecule type" value="Genomic_DNA"/>
</dbReference>
<protein>
    <submittedName>
        <fullName evidence="1">Uncharacterized protein</fullName>
    </submittedName>
</protein>
<keyword evidence="2" id="KW-1185">Reference proteome</keyword>
<gene>
    <name evidence="1" type="primary">74</name>
    <name evidence="1" type="ORF">SEA_SYLEON_74</name>
</gene>
<proteinExistence type="predicted"/>
<evidence type="ECO:0000313" key="1">
    <source>
        <dbReference type="EMBL" id="QGH75803.1"/>
    </source>
</evidence>
<name>A0A5Q2WGM4_9CAUD</name>
<dbReference type="GeneID" id="70081298"/>
<organism evidence="1 2">
    <name type="scientific">Gordonia phage Syleon</name>
    <dbReference type="NCBI Taxonomy" id="2653718"/>
    <lineage>
        <taxon>Viruses</taxon>
        <taxon>Duplodnaviria</taxon>
        <taxon>Heunggongvirae</taxon>
        <taxon>Uroviricota</taxon>
        <taxon>Caudoviricetes</taxon>
        <taxon>Deeyouvirinae</taxon>
        <taxon>Octobienvirus</taxon>
        <taxon>Octobienvirus syleon</taxon>
    </lineage>
</organism>
<reference evidence="1 2" key="1">
    <citation type="submission" date="2019-09" db="EMBL/GenBank/DDBJ databases">
        <authorList>
            <person name="Falcon-Lizardi N."/>
            <person name="Rios-Rosa Y."/>
            <person name="Rivera-Cruz A."/>
            <person name="Rivera-Espinal N.S."/>
            <person name="Rodriguez-Cotto F.E."/>
            <person name="Rosa-Flores A.N."/>
            <person name="Rubin M.R."/>
            <person name="Vazquez E."/>
            <person name="Molloy S.D."/>
            <person name="Garlena R.A."/>
            <person name="Russell D.A."/>
            <person name="Pope W.H."/>
            <person name="Jacobs-Sera D."/>
            <person name="Hatfull G.F."/>
        </authorList>
    </citation>
    <scope>NUCLEOTIDE SEQUENCE [LARGE SCALE GENOMIC DNA]</scope>
</reference>
<dbReference type="Proteomes" id="UP000346466">
    <property type="component" value="Segment"/>
</dbReference>